<evidence type="ECO:0000259" key="9">
    <source>
        <dbReference type="SMART" id="SM01027"/>
    </source>
</evidence>
<dbReference type="InterPro" id="IPR021718">
    <property type="entry name" value="CPSF73-100_C"/>
</dbReference>
<keyword evidence="4" id="KW-0540">Nuclease</keyword>
<dbReference type="InterPro" id="IPR011108">
    <property type="entry name" value="RMMBL"/>
</dbReference>
<evidence type="ECO:0000256" key="7">
    <source>
        <dbReference type="ARBA" id="ARBA00023242"/>
    </source>
</evidence>
<dbReference type="Pfam" id="PF11718">
    <property type="entry name" value="CPSF73-100_C"/>
    <property type="match status" value="1"/>
</dbReference>
<accession>A0A165CXU0</accession>
<evidence type="ECO:0000256" key="3">
    <source>
        <dbReference type="ARBA" id="ARBA00022664"/>
    </source>
</evidence>
<sequence>MPESLSLTSPSLSITLLGAGQEVGRSCCVLQYRGKTVVCDVGVHPAYSGMASLPFIDALDWSTVDAILITHFHMDHAAALPYIAGKTGFLDGKGKIYMTHATLAIYKLVMQDYVRMGAHDSLYTAADLSTSLEHIIPVEVHQTIAVCPGVSFTPCPAGHVLGACMFYVDIAGATVLYTGDYSREENRHLVPASLPPSLGTPHVLIVESTFGVQTLEPRADKEVKFLQVVRETLERGGHVLIPVHALGMAQELLLVLEEYWGAHPELDDIPVYYSSNVAKKAMRIYQTFIRSMNENIQSRFANGDNPFVFKHISHLRQVRGVERRIASGPPCVVLASPAMLQKGMSRELLELWAPDARNTVIITGSSTLGTLARDITRKCDSFLGLRGNIIQRKIQVEEISFSAHVDYAQNAEFIESVQAQHVVFVHGQKDTMQRLREAMEVRFRRLGLGKNVQLHTPANVETLKLAIPQERIIRAVGDFTPDPGAVLSGLLVCKDYAWTLVDRKGLSMLDVVQSEIIQSQKVVVECGIETIKLHLEEMLGRVEDVTEAAGLRVLRVMEIVEVIDNGSHELMLRWTSSAVNDMIADAVLALILRASSATNTTGYSHAESRATHGSASQTLRVRGVADFLEAHLGDFELVLSNNASDSASLVAHLDDTQVTVAIDTMRVTCENVALKNRTERIVDMALTTVTPLAQWPRF</sequence>
<evidence type="ECO:0000259" key="10">
    <source>
        <dbReference type="SMART" id="SM01098"/>
    </source>
</evidence>
<dbReference type="Pfam" id="PF07521">
    <property type="entry name" value="RMMBL"/>
    <property type="match status" value="1"/>
</dbReference>
<dbReference type="SUPFAM" id="SSF56281">
    <property type="entry name" value="Metallo-hydrolase/oxidoreductase"/>
    <property type="match status" value="1"/>
</dbReference>
<dbReference type="Proteomes" id="UP000077266">
    <property type="component" value="Unassembled WGS sequence"/>
</dbReference>
<dbReference type="Pfam" id="PF10996">
    <property type="entry name" value="Beta-Casp"/>
    <property type="match status" value="1"/>
</dbReference>
<dbReference type="InterPro" id="IPR001279">
    <property type="entry name" value="Metallo-B-lactamas"/>
</dbReference>
<dbReference type="GO" id="GO:0004521">
    <property type="term" value="F:RNA endonuclease activity"/>
    <property type="evidence" value="ECO:0007669"/>
    <property type="project" value="TreeGrafter"/>
</dbReference>
<comment type="similarity">
    <text evidence="2">Belongs to the metallo-beta-lactamase superfamily. RNA-metabolizing metallo-beta-lactamase-like family. CPSF2/YSH1 subfamily.</text>
</comment>
<evidence type="ECO:0000256" key="2">
    <source>
        <dbReference type="ARBA" id="ARBA00010624"/>
    </source>
</evidence>
<dbReference type="GO" id="GO:0004534">
    <property type="term" value="F:5'-3' RNA exonuclease activity"/>
    <property type="evidence" value="ECO:0007669"/>
    <property type="project" value="TreeGrafter"/>
</dbReference>
<dbReference type="Gene3D" id="3.40.50.10890">
    <property type="match status" value="1"/>
</dbReference>
<dbReference type="GO" id="GO:0003723">
    <property type="term" value="F:RNA binding"/>
    <property type="evidence" value="ECO:0007669"/>
    <property type="project" value="TreeGrafter"/>
</dbReference>
<dbReference type="InterPro" id="IPR050698">
    <property type="entry name" value="MBL"/>
</dbReference>
<reference evidence="11 12" key="1">
    <citation type="journal article" date="2016" name="Mol. Biol. Evol.">
        <title>Comparative Genomics of Early-Diverging Mushroom-Forming Fungi Provides Insights into the Origins of Lignocellulose Decay Capabilities.</title>
        <authorList>
            <person name="Nagy L.G."/>
            <person name="Riley R."/>
            <person name="Tritt A."/>
            <person name="Adam C."/>
            <person name="Daum C."/>
            <person name="Floudas D."/>
            <person name="Sun H."/>
            <person name="Yadav J.S."/>
            <person name="Pangilinan J."/>
            <person name="Larsson K.H."/>
            <person name="Matsuura K."/>
            <person name="Barry K."/>
            <person name="Labutti K."/>
            <person name="Kuo R."/>
            <person name="Ohm R.A."/>
            <person name="Bhattacharya S.S."/>
            <person name="Shirouzu T."/>
            <person name="Yoshinaga Y."/>
            <person name="Martin F.M."/>
            <person name="Grigoriev I.V."/>
            <person name="Hibbett D.S."/>
        </authorList>
    </citation>
    <scope>NUCLEOTIDE SEQUENCE [LARGE SCALE GENOMIC DNA]</scope>
    <source>
        <strain evidence="11 12">HHB12029</strain>
    </source>
</reference>
<evidence type="ECO:0000256" key="5">
    <source>
        <dbReference type="ARBA" id="ARBA00022759"/>
    </source>
</evidence>
<dbReference type="PANTHER" id="PTHR11203">
    <property type="entry name" value="CLEAVAGE AND POLYADENYLATION SPECIFICITY FACTOR FAMILY MEMBER"/>
    <property type="match status" value="1"/>
</dbReference>
<proteinExistence type="inferred from homology"/>
<keyword evidence="5" id="KW-0255">Endonuclease</keyword>
<evidence type="ECO:0000313" key="12">
    <source>
        <dbReference type="Proteomes" id="UP000077266"/>
    </source>
</evidence>
<dbReference type="EMBL" id="KV426273">
    <property type="protein sequence ID" value="KZV83393.1"/>
    <property type="molecule type" value="Genomic_DNA"/>
</dbReference>
<keyword evidence="6 11" id="KW-0378">Hydrolase</keyword>
<dbReference type="PANTHER" id="PTHR11203:SF11">
    <property type="entry name" value="CLEAVAGE AND POLYADENYLATION SPECIFICITY FACTOR SUBUNIT 3"/>
    <property type="match status" value="1"/>
</dbReference>
<protein>
    <submittedName>
        <fullName evidence="11">Metallo-hydrolase/oxidoreductase</fullName>
    </submittedName>
</protein>
<evidence type="ECO:0000256" key="1">
    <source>
        <dbReference type="ARBA" id="ARBA00004123"/>
    </source>
</evidence>
<organism evidence="11 12">
    <name type="scientific">Exidia glandulosa HHB12029</name>
    <dbReference type="NCBI Taxonomy" id="1314781"/>
    <lineage>
        <taxon>Eukaryota</taxon>
        <taxon>Fungi</taxon>
        <taxon>Dikarya</taxon>
        <taxon>Basidiomycota</taxon>
        <taxon>Agaricomycotina</taxon>
        <taxon>Agaricomycetes</taxon>
        <taxon>Auriculariales</taxon>
        <taxon>Exidiaceae</taxon>
        <taxon>Exidia</taxon>
    </lineage>
</organism>
<feature type="domain" description="Pre-mRNA 3'-end-processing endonuclease polyadenylation factor C-term" evidence="10">
    <location>
        <begin position="480"/>
        <end position="692"/>
    </location>
</feature>
<dbReference type="Gene3D" id="3.60.15.10">
    <property type="entry name" value="Ribonuclease Z/Hydroxyacylglutathione hydrolase-like"/>
    <property type="match status" value="1"/>
</dbReference>
<dbReference type="Pfam" id="PF16661">
    <property type="entry name" value="Lactamase_B_6"/>
    <property type="match status" value="1"/>
</dbReference>
<dbReference type="InterPro" id="IPR036866">
    <property type="entry name" value="RibonucZ/Hydroxyglut_hydro"/>
</dbReference>
<evidence type="ECO:0000256" key="4">
    <source>
        <dbReference type="ARBA" id="ARBA00022722"/>
    </source>
</evidence>
<keyword evidence="7" id="KW-0539">Nucleus</keyword>
<dbReference type="AlphaFoldDB" id="A0A165CXU0"/>
<dbReference type="InterPro" id="IPR022712">
    <property type="entry name" value="Beta_Casp"/>
</dbReference>
<dbReference type="OrthoDB" id="10249535at2759"/>
<dbReference type="SMART" id="SM00849">
    <property type="entry name" value="Lactamase_B"/>
    <property type="match status" value="1"/>
</dbReference>
<keyword evidence="12" id="KW-1185">Reference proteome</keyword>
<dbReference type="SMART" id="SM01027">
    <property type="entry name" value="Beta-Casp"/>
    <property type="match status" value="1"/>
</dbReference>
<evidence type="ECO:0000259" key="8">
    <source>
        <dbReference type="SMART" id="SM00849"/>
    </source>
</evidence>
<dbReference type="GO" id="GO:0006398">
    <property type="term" value="P:mRNA 3'-end processing by stem-loop binding and cleavage"/>
    <property type="evidence" value="ECO:0007669"/>
    <property type="project" value="TreeGrafter"/>
</dbReference>
<dbReference type="SMART" id="SM01098">
    <property type="entry name" value="CPSF73-100_C"/>
    <property type="match status" value="1"/>
</dbReference>
<evidence type="ECO:0000313" key="11">
    <source>
        <dbReference type="EMBL" id="KZV83393.1"/>
    </source>
</evidence>
<feature type="domain" description="Metallo-beta-lactamase" evidence="8">
    <location>
        <begin position="24"/>
        <end position="244"/>
    </location>
</feature>
<dbReference type="STRING" id="1314781.A0A165CXU0"/>
<dbReference type="InParanoid" id="A0A165CXU0"/>
<comment type="subcellular location">
    <subcellularLocation>
        <location evidence="1">Nucleus</location>
    </subcellularLocation>
</comment>
<evidence type="ECO:0000256" key="6">
    <source>
        <dbReference type="ARBA" id="ARBA00022801"/>
    </source>
</evidence>
<keyword evidence="3" id="KW-0507">mRNA processing</keyword>
<dbReference type="GO" id="GO:0005847">
    <property type="term" value="C:mRNA cleavage and polyadenylation specificity factor complex"/>
    <property type="evidence" value="ECO:0007669"/>
    <property type="project" value="TreeGrafter"/>
</dbReference>
<gene>
    <name evidence="11" type="ORF">EXIGLDRAFT_842980</name>
</gene>
<name>A0A165CXU0_EXIGL</name>
<feature type="domain" description="Beta-Casp" evidence="9">
    <location>
        <begin position="249"/>
        <end position="375"/>
    </location>
</feature>
<dbReference type="FunCoup" id="A0A165CXU0">
    <property type="interactions" value="807"/>
</dbReference>